<name>A0AAD9GHK8_BABDI</name>
<feature type="region of interest" description="Disordered" evidence="2">
    <location>
        <begin position="244"/>
        <end position="268"/>
    </location>
</feature>
<dbReference type="GO" id="GO:0006397">
    <property type="term" value="P:mRNA processing"/>
    <property type="evidence" value="ECO:0007669"/>
    <property type="project" value="UniProtKB-KW"/>
</dbReference>
<feature type="region of interest" description="Disordered" evidence="2">
    <location>
        <begin position="285"/>
        <end position="305"/>
    </location>
</feature>
<dbReference type="Pfam" id="PF01480">
    <property type="entry name" value="PWI"/>
    <property type="match status" value="1"/>
</dbReference>
<evidence type="ECO:0000256" key="2">
    <source>
        <dbReference type="SAM" id="MobiDB-lite"/>
    </source>
</evidence>
<dbReference type="Proteomes" id="UP001195914">
    <property type="component" value="Unassembled WGS sequence"/>
</dbReference>
<protein>
    <submittedName>
        <fullName evidence="4">Splicing regulatory glutamine/lysine-rich protein 1</fullName>
    </submittedName>
</protein>
<feature type="compositionally biased region" description="Basic and acidic residues" evidence="2">
    <location>
        <begin position="296"/>
        <end position="305"/>
    </location>
</feature>
<comment type="caution">
    <text evidence="4">The sequence shown here is derived from an EMBL/GenBank/DDBJ whole genome shotgun (WGS) entry which is preliminary data.</text>
</comment>
<evidence type="ECO:0000313" key="5">
    <source>
        <dbReference type="Proteomes" id="UP001195914"/>
    </source>
</evidence>
<feature type="region of interest" description="Disordered" evidence="2">
    <location>
        <begin position="1"/>
        <end position="22"/>
    </location>
</feature>
<evidence type="ECO:0000259" key="3">
    <source>
        <dbReference type="PROSITE" id="PS51025"/>
    </source>
</evidence>
<feature type="domain" description="PWI" evidence="3">
    <location>
        <begin position="438"/>
        <end position="533"/>
    </location>
</feature>
<dbReference type="InterPro" id="IPR002483">
    <property type="entry name" value="PWI_dom"/>
</dbReference>
<dbReference type="SUPFAM" id="SSF101233">
    <property type="entry name" value="PWI domain"/>
    <property type="match status" value="1"/>
</dbReference>
<gene>
    <name evidence="4" type="ORF">X943_002777</name>
</gene>
<dbReference type="PROSITE" id="PS51025">
    <property type="entry name" value="PWI"/>
    <property type="match status" value="1"/>
</dbReference>
<dbReference type="EMBL" id="JAHBMH010000024">
    <property type="protein sequence ID" value="KAK1938621.1"/>
    <property type="molecule type" value="Genomic_DNA"/>
</dbReference>
<dbReference type="InterPro" id="IPR035979">
    <property type="entry name" value="RBD_domain_sf"/>
</dbReference>
<evidence type="ECO:0000256" key="1">
    <source>
        <dbReference type="ARBA" id="ARBA00022664"/>
    </source>
</evidence>
<reference evidence="4" key="2">
    <citation type="submission" date="2021-05" db="EMBL/GenBank/DDBJ databases">
        <authorList>
            <person name="Pain A."/>
        </authorList>
    </citation>
    <scope>NUCLEOTIDE SEQUENCE</scope>
    <source>
        <strain evidence="4">1802A</strain>
    </source>
</reference>
<dbReference type="GO" id="GO:0003676">
    <property type="term" value="F:nucleic acid binding"/>
    <property type="evidence" value="ECO:0007669"/>
    <property type="project" value="InterPro"/>
</dbReference>
<dbReference type="SMART" id="SM00311">
    <property type="entry name" value="PWI"/>
    <property type="match status" value="1"/>
</dbReference>
<reference evidence="4" key="1">
    <citation type="journal article" date="2014" name="Nucleic Acids Res.">
        <title>The evolutionary dynamics of variant antigen genes in Babesia reveal a history of genomic innovation underlying host-parasite interaction.</title>
        <authorList>
            <person name="Jackson A.P."/>
            <person name="Otto T.D."/>
            <person name="Darby A."/>
            <person name="Ramaprasad A."/>
            <person name="Xia D."/>
            <person name="Echaide I.E."/>
            <person name="Farber M."/>
            <person name="Gahlot S."/>
            <person name="Gamble J."/>
            <person name="Gupta D."/>
            <person name="Gupta Y."/>
            <person name="Jackson L."/>
            <person name="Malandrin L."/>
            <person name="Malas T.B."/>
            <person name="Moussa E."/>
            <person name="Nair M."/>
            <person name="Reid A.J."/>
            <person name="Sanders M."/>
            <person name="Sharma J."/>
            <person name="Tracey A."/>
            <person name="Quail M.A."/>
            <person name="Weir W."/>
            <person name="Wastling J.M."/>
            <person name="Hall N."/>
            <person name="Willadsen P."/>
            <person name="Lingelbach K."/>
            <person name="Shiels B."/>
            <person name="Tait A."/>
            <person name="Berriman M."/>
            <person name="Allred D.R."/>
            <person name="Pain A."/>
        </authorList>
    </citation>
    <scope>NUCLEOTIDE SEQUENCE</scope>
    <source>
        <strain evidence="4">1802A</strain>
    </source>
</reference>
<dbReference type="Gene3D" id="1.20.1390.10">
    <property type="entry name" value="PWI domain"/>
    <property type="match status" value="1"/>
</dbReference>
<dbReference type="PANTHER" id="PTHR18806:SF4">
    <property type="entry name" value="RNA-BINDING PROTEIN 25"/>
    <property type="match status" value="1"/>
</dbReference>
<proteinExistence type="predicted"/>
<keyword evidence="1" id="KW-0507">mRNA processing</keyword>
<dbReference type="AlphaFoldDB" id="A0AAD9GHK8"/>
<dbReference type="PANTHER" id="PTHR18806">
    <property type="entry name" value="RBM25 PROTEIN"/>
    <property type="match status" value="1"/>
</dbReference>
<accession>A0AAD9GHK8</accession>
<sequence>MTLPNMNGSMFPPAPPPAQMGSMQAAMPSVVISKGPSAPTAPIGFSSNLVPGLMDTLMMPVTASLPVQESDPPPMVNVVYVGGLHSGTSSDFVINIMQVSLSCKVAVASYFVQKCGKLVNFKRHTDPSSGVLANFALCDFDSPRGPYYAMECLANLKFGEGDIKVSCNAKVRGLVDEWVADQLASLKQEHPDKSDEELRTLFKAPEAEMRQEFEQLIKYEMLAMSTEGTRVQSSLTMPRVEIPRVSPQKADVTRADSGSSAKGGNTMDDIQLYTSRDYSVHSKEAIRRSKFRSKQRSNDDAFRSEERSWLKEEESLLRKLHRIGTVRRSTRERLVNDDLTGFARSASTRERERERDFDLQDEKEEAAEISSSEVRCTIPLAPPVAPSAPIEPTKRALPTVFGSNADEDEPIFNRSHRPMIKLGVLDSEVWEQVPKTEDEVFAFSIDWDNLLSDDSLVAFLEPWMKKCILEYMGDDESVACEVMDFLNGRLLERPGPSEILSEVEQFLDEDSRGFVLELWRHLIFHQLKTCTTA</sequence>
<evidence type="ECO:0000313" key="4">
    <source>
        <dbReference type="EMBL" id="KAK1938621.1"/>
    </source>
</evidence>
<dbReference type="InterPro" id="IPR052768">
    <property type="entry name" value="RBM25"/>
</dbReference>
<organism evidence="4 5">
    <name type="scientific">Babesia divergens</name>
    <dbReference type="NCBI Taxonomy" id="32595"/>
    <lineage>
        <taxon>Eukaryota</taxon>
        <taxon>Sar</taxon>
        <taxon>Alveolata</taxon>
        <taxon>Apicomplexa</taxon>
        <taxon>Aconoidasida</taxon>
        <taxon>Piroplasmida</taxon>
        <taxon>Babesiidae</taxon>
        <taxon>Babesia</taxon>
    </lineage>
</organism>
<keyword evidence="5" id="KW-1185">Reference proteome</keyword>
<dbReference type="InterPro" id="IPR036483">
    <property type="entry name" value="PWI_dom_sf"/>
</dbReference>
<dbReference type="SUPFAM" id="SSF54928">
    <property type="entry name" value="RNA-binding domain, RBD"/>
    <property type="match status" value="1"/>
</dbReference>